<keyword evidence="3" id="KW-1185">Reference proteome</keyword>
<evidence type="ECO:0000256" key="1">
    <source>
        <dbReference type="SAM" id="Phobius"/>
    </source>
</evidence>
<evidence type="ECO:0000313" key="2">
    <source>
        <dbReference type="EMBL" id="CUF72809.1"/>
    </source>
</evidence>
<dbReference type="VEuPathDB" id="TriTrypDB:BSAL_65165"/>
<feature type="transmembrane region" description="Helical" evidence="1">
    <location>
        <begin position="243"/>
        <end position="264"/>
    </location>
</feature>
<dbReference type="AlphaFoldDB" id="A0A0S4INT8"/>
<organism evidence="2 3">
    <name type="scientific">Bodo saltans</name>
    <name type="common">Flagellated protozoan</name>
    <dbReference type="NCBI Taxonomy" id="75058"/>
    <lineage>
        <taxon>Eukaryota</taxon>
        <taxon>Discoba</taxon>
        <taxon>Euglenozoa</taxon>
        <taxon>Kinetoplastea</taxon>
        <taxon>Metakinetoplastina</taxon>
        <taxon>Eubodonida</taxon>
        <taxon>Bodonidae</taxon>
        <taxon>Bodo</taxon>
    </lineage>
</organism>
<accession>A0A0S4INT8</accession>
<keyword evidence="1 2" id="KW-0812">Transmembrane</keyword>
<feature type="transmembrane region" description="Helical" evidence="1">
    <location>
        <begin position="171"/>
        <end position="191"/>
    </location>
</feature>
<protein>
    <submittedName>
        <fullName evidence="2">Transmembrane protein, putative</fullName>
    </submittedName>
</protein>
<reference evidence="3" key="1">
    <citation type="submission" date="2015-09" db="EMBL/GenBank/DDBJ databases">
        <authorList>
            <consortium name="Pathogen Informatics"/>
        </authorList>
    </citation>
    <scope>NUCLEOTIDE SEQUENCE [LARGE SCALE GENOMIC DNA]</scope>
    <source>
        <strain evidence="3">Lake Konstanz</strain>
    </source>
</reference>
<proteinExistence type="predicted"/>
<feature type="transmembrane region" description="Helical" evidence="1">
    <location>
        <begin position="421"/>
        <end position="440"/>
    </location>
</feature>
<keyword evidence="1" id="KW-1133">Transmembrane helix</keyword>
<feature type="transmembrane region" description="Helical" evidence="1">
    <location>
        <begin position="211"/>
        <end position="231"/>
    </location>
</feature>
<name>A0A0S4INT8_BODSA</name>
<feature type="transmembrane region" description="Helical" evidence="1">
    <location>
        <begin position="327"/>
        <end position="350"/>
    </location>
</feature>
<gene>
    <name evidence="2" type="ORF">BSAL_65165</name>
</gene>
<dbReference type="EMBL" id="CYKH01000396">
    <property type="protein sequence ID" value="CUF72809.1"/>
    <property type="molecule type" value="Genomic_DNA"/>
</dbReference>
<sequence>MNISLMTQAFNTKRWDLDNITMTGIGPLRFTIVNRSDDVVPMRWLVVLVDPPTRIGGWITDSVPLFVDATFSMNLLFSCDVESTLSVTVMISSTGVPRALAGGVETSAKSTQIISVLSSGSAGSSLGRLLVTRSLILCDADSAMHGGVLDLGFVICATESTTGVVAARSAIVSNLLLIIVVFSVLAVAMLCCRSQMPASMSMNTFCFPSSLLPALTVVTPSTVAAATFLLARLGSSACFAGDVLLGVVGLAVAACPCCFVVYVWTSLERQKSVSCERCDVRHTEEFVGCIGTVVSAVRKGTERRWKWRCDDTSQLKYAWVLLLDVRLLWYAVMDLALLVVIAVAAVIGGLSGSADVDSCCGWSIVVIVLMCIQLLVLLYYQPFTSLFANVHAALTLALTCLSTAFQLALLYESLSTSVSQLWLAEATAVCGLIIVGVSGIKTLMDLRDGVNACRRRFTILQTLWRKHRRNG</sequence>
<evidence type="ECO:0000313" key="3">
    <source>
        <dbReference type="Proteomes" id="UP000051952"/>
    </source>
</evidence>
<dbReference type="Proteomes" id="UP000051952">
    <property type="component" value="Unassembled WGS sequence"/>
</dbReference>
<feature type="transmembrane region" description="Helical" evidence="1">
    <location>
        <begin position="362"/>
        <end position="380"/>
    </location>
</feature>
<keyword evidence="1" id="KW-0472">Membrane</keyword>
<feature type="transmembrane region" description="Helical" evidence="1">
    <location>
        <begin position="387"/>
        <end position="409"/>
    </location>
</feature>